<evidence type="ECO:0000256" key="5">
    <source>
        <dbReference type="ARBA" id="ARBA00023170"/>
    </source>
</evidence>
<feature type="transmembrane region" description="Helical" evidence="6">
    <location>
        <begin position="466"/>
        <end position="486"/>
    </location>
</feature>
<dbReference type="Proteomes" id="UP000694888">
    <property type="component" value="Unplaced"/>
</dbReference>
<evidence type="ECO:0000256" key="6">
    <source>
        <dbReference type="SAM" id="Phobius"/>
    </source>
</evidence>
<sequence length="503" mass="57071">MWWGFMSKQGGKASSRMESVMEIKTMKEVNTVIRLKPWIPSSQSSETAPRLAPKVRQSADIGHTVCESSETNMTSRLEGIVKTSSRVQPEAEVSKRERDAEEFCKLLRLPKILLWFGALKVPTRVPHLPRSESQRCCGKVLFHMFQACMFTMHVLNMVRVICLCVDHIPSSEDTSRTMAIGALTFMLFGQTLYISEHWTLMFRFQKFQDHLWQYNRDFGFLHDLTKHKKFVFFLFVSGAVNKISFTLGWLLFGIINHIEFIVYPFKDIHDIRILILGSLNSGITYFLSGVPVFGFFVLYTVILHVLVHEFKATAEVMRQTLSGGDGGQMEVEFDQHSPHLLRARHSCLAQVVTSFSHQTQTFVTLTLIFLLMDICLCVYGVSSWQANTTIIGCLTSVGAFLVFTVCALVILWTRVHTEAHSIVDVVDSLEWTKFPPPVLRKVSLLLTHISNTKIGVNVFGMFVLDYSTLMMIFGTVATYGVVVLQFQLDKTSSIARCQNGTFV</sequence>
<dbReference type="RefSeq" id="XP_035827559.1">
    <property type="nucleotide sequence ID" value="XM_035971666.1"/>
</dbReference>
<feature type="transmembrane region" description="Helical" evidence="6">
    <location>
        <begin position="389"/>
        <end position="412"/>
    </location>
</feature>
<name>A0ABM1VYR6_APLCA</name>
<keyword evidence="4 6" id="KW-0472">Membrane</keyword>
<keyword evidence="7" id="KW-1185">Reference proteome</keyword>
<feature type="transmembrane region" description="Helical" evidence="6">
    <location>
        <begin position="273"/>
        <end position="302"/>
    </location>
</feature>
<accession>A0ABM1VYR6</accession>
<evidence type="ECO:0000313" key="7">
    <source>
        <dbReference type="Proteomes" id="UP000694888"/>
    </source>
</evidence>
<evidence type="ECO:0000256" key="1">
    <source>
        <dbReference type="ARBA" id="ARBA00004141"/>
    </source>
</evidence>
<evidence type="ECO:0000256" key="3">
    <source>
        <dbReference type="ARBA" id="ARBA00022989"/>
    </source>
</evidence>
<dbReference type="PANTHER" id="PTHR21143">
    <property type="entry name" value="INVERTEBRATE GUSTATORY RECEPTOR"/>
    <property type="match status" value="1"/>
</dbReference>
<dbReference type="GeneID" id="118478299"/>
<feature type="transmembrane region" description="Helical" evidence="6">
    <location>
        <begin position="362"/>
        <end position="382"/>
    </location>
</feature>
<comment type="subcellular location">
    <subcellularLocation>
        <location evidence="1">Membrane</location>
        <topology evidence="1">Multi-pass membrane protein</topology>
    </subcellularLocation>
</comment>
<dbReference type="InterPro" id="IPR013604">
    <property type="entry name" value="7TM_chemorcpt"/>
</dbReference>
<organism evidence="7 8">
    <name type="scientific">Aplysia californica</name>
    <name type="common">California sea hare</name>
    <dbReference type="NCBI Taxonomy" id="6500"/>
    <lineage>
        <taxon>Eukaryota</taxon>
        <taxon>Metazoa</taxon>
        <taxon>Spiralia</taxon>
        <taxon>Lophotrochozoa</taxon>
        <taxon>Mollusca</taxon>
        <taxon>Gastropoda</taxon>
        <taxon>Heterobranchia</taxon>
        <taxon>Euthyneura</taxon>
        <taxon>Tectipleura</taxon>
        <taxon>Aplysiida</taxon>
        <taxon>Aplysioidea</taxon>
        <taxon>Aplysiidae</taxon>
        <taxon>Aplysia</taxon>
    </lineage>
</organism>
<gene>
    <name evidence="8" type="primary">LOC118478299</name>
</gene>
<protein>
    <submittedName>
        <fullName evidence="8">Uncharacterized protein LOC118478299 isoform X1</fullName>
    </submittedName>
</protein>
<evidence type="ECO:0000256" key="4">
    <source>
        <dbReference type="ARBA" id="ARBA00023136"/>
    </source>
</evidence>
<proteinExistence type="predicted"/>
<evidence type="ECO:0000256" key="2">
    <source>
        <dbReference type="ARBA" id="ARBA00022692"/>
    </source>
</evidence>
<evidence type="ECO:0000313" key="8">
    <source>
        <dbReference type="RefSeq" id="XP_035827559.1"/>
    </source>
</evidence>
<dbReference type="PANTHER" id="PTHR21143:SF121">
    <property type="entry name" value="GUSTATORY AND ODORANT RECEPTOR 21A"/>
    <property type="match status" value="1"/>
</dbReference>
<dbReference type="Pfam" id="PF08395">
    <property type="entry name" value="7tm_7"/>
    <property type="match status" value="1"/>
</dbReference>
<keyword evidence="2 6" id="KW-0812">Transmembrane</keyword>
<keyword evidence="3 6" id="KW-1133">Transmembrane helix</keyword>
<reference evidence="8" key="1">
    <citation type="submission" date="2025-08" db="UniProtKB">
        <authorList>
            <consortium name="RefSeq"/>
        </authorList>
    </citation>
    <scope>IDENTIFICATION</scope>
</reference>
<keyword evidence="5" id="KW-0675">Receptor</keyword>